<protein>
    <recommendedName>
        <fullName evidence="6">Myb/SANT-like domain-containing protein</fullName>
    </recommendedName>
</protein>
<evidence type="ECO:0000256" key="1">
    <source>
        <dbReference type="SAM" id="Coils"/>
    </source>
</evidence>
<dbReference type="InterPro" id="IPR024752">
    <property type="entry name" value="Myb/SANT-like_dom"/>
</dbReference>
<dbReference type="Proteomes" id="UP001604336">
    <property type="component" value="Unassembled WGS sequence"/>
</dbReference>
<dbReference type="AlphaFoldDB" id="A0ABD1QH78"/>
<feature type="domain" description="At2g29880-like C-terminal" evidence="3">
    <location>
        <begin position="180"/>
        <end position="226"/>
    </location>
</feature>
<feature type="domain" description="Myb/SANT-like" evidence="2">
    <location>
        <begin position="14"/>
        <end position="111"/>
    </location>
</feature>
<dbReference type="Pfam" id="PF24769">
    <property type="entry name" value="At2g29880_C"/>
    <property type="match status" value="1"/>
</dbReference>
<keyword evidence="5" id="KW-1185">Reference proteome</keyword>
<name>A0ABD1QH78_9LAMI</name>
<proteinExistence type="predicted"/>
<comment type="caution">
    <text evidence="4">The sequence shown here is derived from an EMBL/GenBank/DDBJ whole genome shotgun (WGS) entry which is preliminary data.</text>
</comment>
<organism evidence="4 5">
    <name type="scientific">Abeliophyllum distichum</name>
    <dbReference type="NCBI Taxonomy" id="126358"/>
    <lineage>
        <taxon>Eukaryota</taxon>
        <taxon>Viridiplantae</taxon>
        <taxon>Streptophyta</taxon>
        <taxon>Embryophyta</taxon>
        <taxon>Tracheophyta</taxon>
        <taxon>Spermatophyta</taxon>
        <taxon>Magnoliopsida</taxon>
        <taxon>eudicotyledons</taxon>
        <taxon>Gunneridae</taxon>
        <taxon>Pentapetalae</taxon>
        <taxon>asterids</taxon>
        <taxon>lamiids</taxon>
        <taxon>Lamiales</taxon>
        <taxon>Oleaceae</taxon>
        <taxon>Forsythieae</taxon>
        <taxon>Abeliophyllum</taxon>
    </lineage>
</organism>
<evidence type="ECO:0000313" key="4">
    <source>
        <dbReference type="EMBL" id="KAL2475560.1"/>
    </source>
</evidence>
<dbReference type="PANTHER" id="PTHR47864:SF2">
    <property type="entry name" value="MYB_SANT-LIKE DNA-BINDING DOMAIN PROTEIN"/>
    <property type="match status" value="1"/>
</dbReference>
<gene>
    <name evidence="4" type="ORF">Adt_36296</name>
</gene>
<evidence type="ECO:0000259" key="3">
    <source>
        <dbReference type="Pfam" id="PF24769"/>
    </source>
</evidence>
<evidence type="ECO:0000313" key="5">
    <source>
        <dbReference type="Proteomes" id="UP001604336"/>
    </source>
</evidence>
<evidence type="ECO:0008006" key="6">
    <source>
        <dbReference type="Google" id="ProtNLM"/>
    </source>
</evidence>
<dbReference type="Pfam" id="PF12776">
    <property type="entry name" value="Myb_DNA-bind_3"/>
    <property type="match status" value="1"/>
</dbReference>
<dbReference type="PANTHER" id="PTHR47864">
    <property type="entry name" value="TRANSMEMBRANE PROTEIN"/>
    <property type="match status" value="1"/>
</dbReference>
<dbReference type="EMBL" id="JBFOLK010000011">
    <property type="protein sequence ID" value="KAL2475560.1"/>
    <property type="molecule type" value="Genomic_DNA"/>
</dbReference>
<feature type="coiled-coil region" evidence="1">
    <location>
        <begin position="150"/>
        <end position="177"/>
    </location>
</feature>
<dbReference type="InterPro" id="IPR056253">
    <property type="entry name" value="At2g29880-like_C"/>
</dbReference>
<keyword evidence="1" id="KW-0175">Coiled coil</keyword>
<evidence type="ECO:0000259" key="2">
    <source>
        <dbReference type="Pfam" id="PF12776"/>
    </source>
</evidence>
<dbReference type="InterPro" id="IPR055314">
    <property type="entry name" value="At2g29880-like"/>
</dbReference>
<reference evidence="5" key="1">
    <citation type="submission" date="2024-07" db="EMBL/GenBank/DDBJ databases">
        <title>Two chromosome-level genome assemblies of Korean endemic species Abeliophyllum distichum and Forsythia ovata (Oleaceae).</title>
        <authorList>
            <person name="Jang H."/>
        </authorList>
    </citation>
    <scope>NUCLEOTIDE SEQUENCE [LARGE SCALE GENOMIC DNA]</scope>
</reference>
<accession>A0ABD1QH78</accession>
<sequence>MGDLQGKQRIGYNTWSVEESSMLLELMVDAANRGWRSTNGVLSKQTIEKKILPILNEKLGCQKNYTMYQSRLTWFKQKLNKYSELMQYSSGFGWDPITKKFTASDEVWENYFESHPKQRHLRTDTIADYEDLHLGIGNATATGRNSIADIRGMLKLMEKWERDRENKELENKEVENNNNIWNAIKETPNLDNHTRYKVPAFIHKFGMKDAFLKMSHEKHWEWIKYNVE</sequence>